<dbReference type="Gene3D" id="3.30.40.10">
    <property type="entry name" value="Zinc/RING finger domain, C3HC4 (zinc finger)"/>
    <property type="match status" value="1"/>
</dbReference>
<evidence type="ECO:0000256" key="5">
    <source>
        <dbReference type="SAM" id="MobiDB-lite"/>
    </source>
</evidence>
<dbReference type="InterPro" id="IPR047243">
    <property type="entry name" value="RING-H2_BRAP2"/>
</dbReference>
<keyword evidence="3" id="KW-0862">Zinc</keyword>
<dbReference type="InterPro" id="IPR013083">
    <property type="entry name" value="Znf_RING/FYVE/PHD"/>
</dbReference>
<feature type="compositionally biased region" description="Basic residues" evidence="5">
    <location>
        <begin position="292"/>
        <end position="310"/>
    </location>
</feature>
<dbReference type="CDD" id="cd16457">
    <property type="entry name" value="RING-H2_BRAP2"/>
    <property type="match status" value="1"/>
</dbReference>
<name>A0ABY9CPZ6_VITVI</name>
<dbReference type="PROSITE" id="PS50089">
    <property type="entry name" value="ZF_RING_2"/>
    <property type="match status" value="1"/>
</dbReference>
<dbReference type="Pfam" id="PF13639">
    <property type="entry name" value="zf-RING_2"/>
    <property type="match status" value="1"/>
</dbReference>
<sequence>MNMEEKIEVAGKKKEEGNAPFKADEYAKASKRYEKGCRPYMCEASYRHSNCLDQFHKSLSKSPSTVLLQEEMPPSDTQSSPMATSEAMGRMLDLRVLCTRLRNDRSVDIKTDIYSFGMAPLELINGRKASDNSKESFGGLNGSLSKERPKENSFENPAPENSFAERWLWKWHLMMQTRVPVLKRREECEMQHGNLVHHRFLEIMELRLMALMVGKNAVDLESTDPLVCQSTDFQISETSGTSALQPYYPLRDLQEQPDPAKDSVKLVLVDSFGSETVTESKDDLTPKEHVYLHKKQSKHHNLSERKRKGIPKQEQSVGSDSLGYSDIPCGSYKANTSGDRHLVTLTIMSATSTSANTVAGPSPNDIFRPPSAMISGDLADDVVSNVTQLPFSSGNPRIEETRGVMHLYRDDISLSSSDLPVGRKALVCVLGVPNHMTYADFCQFCGSFIQHMLEMRIVRNDGIEDQYSILIRFDNQSSADNFCKHFNGRRFSSLEVDVCRVLFTVDVQYTGSIEHAQASPASSTEQPTCPVCLERLDQDISGILTTICNHSFHCSCISKWTDSSCPKVEQGFVLLLIEDY</sequence>
<gene>
    <name evidence="7" type="ORF">VitviT2T_015868</name>
</gene>
<organism evidence="7 8">
    <name type="scientific">Vitis vinifera</name>
    <name type="common">Grape</name>
    <dbReference type="NCBI Taxonomy" id="29760"/>
    <lineage>
        <taxon>Eukaryota</taxon>
        <taxon>Viridiplantae</taxon>
        <taxon>Streptophyta</taxon>
        <taxon>Embryophyta</taxon>
        <taxon>Tracheophyta</taxon>
        <taxon>Spermatophyta</taxon>
        <taxon>Magnoliopsida</taxon>
        <taxon>eudicotyledons</taxon>
        <taxon>Gunneridae</taxon>
        <taxon>Pentapetalae</taxon>
        <taxon>rosids</taxon>
        <taxon>Vitales</taxon>
        <taxon>Vitaceae</taxon>
        <taxon>Viteae</taxon>
        <taxon>Vitis</taxon>
    </lineage>
</organism>
<dbReference type="Pfam" id="PF07800">
    <property type="entry name" value="DUF1644"/>
    <property type="match status" value="1"/>
</dbReference>
<dbReference type="InterPro" id="IPR001841">
    <property type="entry name" value="Znf_RING"/>
</dbReference>
<evidence type="ECO:0000256" key="2">
    <source>
        <dbReference type="ARBA" id="ARBA00022771"/>
    </source>
</evidence>
<dbReference type="InterPro" id="IPR012866">
    <property type="entry name" value="DUF1644"/>
</dbReference>
<proteinExistence type="predicted"/>
<evidence type="ECO:0000259" key="6">
    <source>
        <dbReference type="PROSITE" id="PS50089"/>
    </source>
</evidence>
<dbReference type="InterPro" id="IPR011990">
    <property type="entry name" value="TPR-like_helical_dom_sf"/>
</dbReference>
<dbReference type="Gene3D" id="1.25.40.10">
    <property type="entry name" value="Tetratricopeptide repeat domain"/>
    <property type="match status" value="1"/>
</dbReference>
<evidence type="ECO:0000313" key="7">
    <source>
        <dbReference type="EMBL" id="WJZ97247.1"/>
    </source>
</evidence>
<accession>A0ABY9CPZ6</accession>
<keyword evidence="2 4" id="KW-0863">Zinc-finger</keyword>
<reference evidence="7 8" key="1">
    <citation type="journal article" date="2023" name="Hortic Res">
        <title>The complete reference genome for grapevine (Vitis vinifera L.) genetics and breeding.</title>
        <authorList>
            <person name="Shi X."/>
            <person name="Cao S."/>
            <person name="Wang X."/>
            <person name="Huang S."/>
            <person name="Wang Y."/>
            <person name="Liu Z."/>
            <person name="Liu W."/>
            <person name="Leng X."/>
            <person name="Peng Y."/>
            <person name="Wang N."/>
            <person name="Wang Y."/>
            <person name="Ma Z."/>
            <person name="Xu X."/>
            <person name="Zhang F."/>
            <person name="Xue H."/>
            <person name="Zhong H."/>
            <person name="Wang Y."/>
            <person name="Zhang K."/>
            <person name="Velt A."/>
            <person name="Avia K."/>
            <person name="Holtgrawe D."/>
            <person name="Grimplet J."/>
            <person name="Matus J.T."/>
            <person name="Ware D."/>
            <person name="Wu X."/>
            <person name="Wang H."/>
            <person name="Liu C."/>
            <person name="Fang Y."/>
            <person name="Rustenholz C."/>
            <person name="Cheng Z."/>
            <person name="Xiao H."/>
            <person name="Zhou Y."/>
        </authorList>
    </citation>
    <scope>NUCLEOTIDE SEQUENCE [LARGE SCALE GENOMIC DNA]</scope>
    <source>
        <strain evidence="8">cv. Pinot noir / PN40024</strain>
        <tissue evidence="7">Leaf</tissue>
    </source>
</reference>
<dbReference type="InterPro" id="IPR011422">
    <property type="entry name" value="BRAP2/ETP1_RRM"/>
</dbReference>
<dbReference type="SUPFAM" id="SSF57850">
    <property type="entry name" value="RING/U-box"/>
    <property type="match status" value="1"/>
</dbReference>
<evidence type="ECO:0000256" key="4">
    <source>
        <dbReference type="PROSITE-ProRule" id="PRU00175"/>
    </source>
</evidence>
<dbReference type="Proteomes" id="UP001227230">
    <property type="component" value="Chromosome 10"/>
</dbReference>
<keyword evidence="8" id="KW-1185">Reference proteome</keyword>
<evidence type="ECO:0000256" key="1">
    <source>
        <dbReference type="ARBA" id="ARBA00022723"/>
    </source>
</evidence>
<keyword evidence="1" id="KW-0479">Metal-binding</keyword>
<feature type="compositionally biased region" description="Basic and acidic residues" evidence="5">
    <location>
        <begin position="278"/>
        <end position="291"/>
    </location>
</feature>
<protein>
    <recommendedName>
        <fullName evidence="6">RING-type domain-containing protein</fullName>
    </recommendedName>
</protein>
<feature type="region of interest" description="Disordered" evidence="5">
    <location>
        <begin position="277"/>
        <end position="322"/>
    </location>
</feature>
<feature type="region of interest" description="Disordered" evidence="5">
    <location>
        <begin position="131"/>
        <end position="158"/>
    </location>
</feature>
<dbReference type="EMBL" id="CP126657">
    <property type="protein sequence ID" value="WJZ97247.1"/>
    <property type="molecule type" value="Genomic_DNA"/>
</dbReference>
<dbReference type="SMART" id="SM00184">
    <property type="entry name" value="RING"/>
    <property type="match status" value="1"/>
</dbReference>
<dbReference type="PANTHER" id="PTHR24007">
    <property type="entry name" value="BRCA1-ASSOCIATED PROTEIN"/>
    <property type="match status" value="1"/>
</dbReference>
<feature type="domain" description="RING-type" evidence="6">
    <location>
        <begin position="529"/>
        <end position="566"/>
    </location>
</feature>
<evidence type="ECO:0000313" key="8">
    <source>
        <dbReference type="Proteomes" id="UP001227230"/>
    </source>
</evidence>
<evidence type="ECO:0000256" key="3">
    <source>
        <dbReference type="ARBA" id="ARBA00022833"/>
    </source>
</evidence>
<dbReference type="Pfam" id="PF07576">
    <property type="entry name" value="BRAP2"/>
    <property type="match status" value="1"/>
</dbReference>
<dbReference type="CDD" id="cd12437">
    <property type="entry name" value="RRM_BRAP2_like"/>
    <property type="match status" value="1"/>
</dbReference>
<dbReference type="PANTHER" id="PTHR24007:SF7">
    <property type="entry name" value="BRCA1-ASSOCIATED PROTEIN"/>
    <property type="match status" value="1"/>
</dbReference>